<feature type="compositionally biased region" description="Basic and acidic residues" evidence="1">
    <location>
        <begin position="1"/>
        <end position="10"/>
    </location>
</feature>
<dbReference type="EMBL" id="JADEVO010000024">
    <property type="protein sequence ID" value="MBN3966986.1"/>
    <property type="molecule type" value="Genomic_DNA"/>
</dbReference>
<gene>
    <name evidence="2" type="ORF">IMW75_17105</name>
</gene>
<evidence type="ECO:0000256" key="1">
    <source>
        <dbReference type="SAM" id="MobiDB-lite"/>
    </source>
</evidence>
<evidence type="ECO:0000313" key="2">
    <source>
        <dbReference type="EMBL" id="MBN3966986.1"/>
    </source>
</evidence>
<name>A0ABS3AJI1_9PSED</name>
<accession>A0ABS3AJI1</accession>
<reference evidence="2 3" key="1">
    <citation type="journal article" date="2021" name="Int. J. Syst. Evol. Microbiol.">
        <title>Pseudomonas piscium sp. nov., Pseudomonas pisciculturae sp. nov., Pseudomonas mucoides sp. nov. and Pseudomonas neuropathica sp. nov. isolated from rainbow trout.</title>
        <authorList>
            <person name="Duman M."/>
            <person name="Mulet M."/>
            <person name="Altun S."/>
            <person name="Saticioglu I.B."/>
            <person name="Gomila M."/>
            <person name="Lalucat J."/>
            <person name="Garcia-Valdes E."/>
        </authorList>
    </citation>
    <scope>NUCLEOTIDE SEQUENCE [LARGE SCALE GENOMIC DNA]</scope>
    <source>
        <strain evidence="2 3">LMG 28632</strain>
    </source>
</reference>
<dbReference type="Proteomes" id="UP000772591">
    <property type="component" value="Unassembled WGS sequence"/>
</dbReference>
<sequence length="111" mass="12366">MRALHPDPPYKKPPPYPENRFKPLTSNCDDMPTLFVDTQAPLDVLIGAAKYRIAAVTQVLENLAMRGTIECESFILSDFALLCAISLRDGCDVLEVVERRLRPQPQAVLVA</sequence>
<evidence type="ECO:0008006" key="4">
    <source>
        <dbReference type="Google" id="ProtNLM"/>
    </source>
</evidence>
<keyword evidence="3" id="KW-1185">Reference proteome</keyword>
<proteinExistence type="predicted"/>
<evidence type="ECO:0000313" key="3">
    <source>
        <dbReference type="Proteomes" id="UP000772591"/>
    </source>
</evidence>
<protein>
    <recommendedName>
        <fullName evidence="4">Short-chain dehydrogenase</fullName>
    </recommendedName>
</protein>
<organism evidence="2 3">
    <name type="scientific">Pseudomonas gregormendelii</name>
    <dbReference type="NCBI Taxonomy" id="1628277"/>
    <lineage>
        <taxon>Bacteria</taxon>
        <taxon>Pseudomonadati</taxon>
        <taxon>Pseudomonadota</taxon>
        <taxon>Gammaproteobacteria</taxon>
        <taxon>Pseudomonadales</taxon>
        <taxon>Pseudomonadaceae</taxon>
        <taxon>Pseudomonas</taxon>
    </lineage>
</organism>
<comment type="caution">
    <text evidence="2">The sequence shown here is derived from an EMBL/GenBank/DDBJ whole genome shotgun (WGS) entry which is preliminary data.</text>
</comment>
<feature type="region of interest" description="Disordered" evidence="1">
    <location>
        <begin position="1"/>
        <end position="22"/>
    </location>
</feature>
<dbReference type="RefSeq" id="WP_205893309.1">
    <property type="nucleotide sequence ID" value="NZ_JADEVO010000024.1"/>
</dbReference>